<dbReference type="GO" id="GO:0009249">
    <property type="term" value="P:protein lipoylation"/>
    <property type="evidence" value="ECO:0007669"/>
    <property type="project" value="UniProtKB-UniRule"/>
</dbReference>
<dbReference type="GeneID" id="16994571"/>
<evidence type="ECO:0000256" key="7">
    <source>
        <dbReference type="ARBA" id="ARBA00023004"/>
    </source>
</evidence>
<comment type="cofactor">
    <cofactor evidence="10">
        <name>[4Fe-4S] cluster</name>
        <dbReference type="ChEBI" id="CHEBI:49883"/>
    </cofactor>
    <text evidence="10">Binds 2 [4Fe-4S] clusters per subunit. One cluster is coordinated with 3 cysteines and an exchangeable S-adenosyl-L-methionine.</text>
</comment>
<dbReference type="InterPro" id="IPR031691">
    <property type="entry name" value="LIAS_N"/>
</dbReference>
<gene>
    <name evidence="13" type="ORF">CYME_CML179C</name>
</gene>
<dbReference type="STRING" id="280699.M1V8N6"/>
<dbReference type="SMART" id="SM00729">
    <property type="entry name" value="Elp3"/>
    <property type="match status" value="1"/>
</dbReference>
<protein>
    <recommendedName>
        <fullName evidence="10">Lipoyl synthase, mitochondrial</fullName>
        <ecNumber evidence="10">2.8.1.8</ecNumber>
    </recommendedName>
    <alternativeName>
        <fullName evidence="10">Lipoate synthase</fullName>
        <shortName evidence="10">LS</shortName>
        <shortName evidence="10">Lip-syn</shortName>
    </alternativeName>
    <alternativeName>
        <fullName evidence="10">Lipoic acid synthase</fullName>
    </alternativeName>
</protein>
<keyword evidence="4 10" id="KW-0808">Transferase</keyword>
<dbReference type="PROSITE" id="PS51918">
    <property type="entry name" value="RADICAL_SAM"/>
    <property type="match status" value="1"/>
</dbReference>
<evidence type="ECO:0000256" key="8">
    <source>
        <dbReference type="ARBA" id="ARBA00023014"/>
    </source>
</evidence>
<dbReference type="HAMAP" id="MF_00206">
    <property type="entry name" value="Lipoyl_synth"/>
    <property type="match status" value="1"/>
</dbReference>
<comment type="catalytic activity">
    <reaction evidence="9 10">
        <text>[[Fe-S] cluster scaffold protein carrying a second [4Fe-4S](2+) cluster] + N(6)-octanoyl-L-lysyl-[protein] + 2 oxidized [2Fe-2S]-[ferredoxin] + 2 S-adenosyl-L-methionine + 4 H(+) = [[Fe-S] cluster scaffold protein] + N(6)-[(R)-dihydrolipoyl]-L-lysyl-[protein] + 4 Fe(3+) + 2 hydrogen sulfide + 2 5'-deoxyadenosine + 2 L-methionine + 2 reduced [2Fe-2S]-[ferredoxin]</text>
        <dbReference type="Rhea" id="RHEA:16585"/>
        <dbReference type="Rhea" id="RHEA-COMP:9928"/>
        <dbReference type="Rhea" id="RHEA-COMP:10000"/>
        <dbReference type="Rhea" id="RHEA-COMP:10001"/>
        <dbReference type="Rhea" id="RHEA-COMP:10475"/>
        <dbReference type="Rhea" id="RHEA-COMP:14568"/>
        <dbReference type="Rhea" id="RHEA-COMP:14569"/>
        <dbReference type="ChEBI" id="CHEBI:15378"/>
        <dbReference type="ChEBI" id="CHEBI:17319"/>
        <dbReference type="ChEBI" id="CHEBI:29034"/>
        <dbReference type="ChEBI" id="CHEBI:29919"/>
        <dbReference type="ChEBI" id="CHEBI:33722"/>
        <dbReference type="ChEBI" id="CHEBI:33737"/>
        <dbReference type="ChEBI" id="CHEBI:33738"/>
        <dbReference type="ChEBI" id="CHEBI:57844"/>
        <dbReference type="ChEBI" id="CHEBI:59789"/>
        <dbReference type="ChEBI" id="CHEBI:78809"/>
        <dbReference type="ChEBI" id="CHEBI:83100"/>
        <dbReference type="EC" id="2.8.1.8"/>
    </reaction>
</comment>
<dbReference type="eggNOG" id="KOG2672">
    <property type="taxonomic scope" value="Eukaryota"/>
</dbReference>
<feature type="binding site" evidence="10">
    <location>
        <position position="102"/>
    </location>
    <ligand>
        <name>[4Fe-4S] cluster</name>
        <dbReference type="ChEBI" id="CHEBI:49883"/>
        <label>1</label>
    </ligand>
</feature>
<evidence type="ECO:0000256" key="5">
    <source>
        <dbReference type="ARBA" id="ARBA00022691"/>
    </source>
</evidence>
<dbReference type="Pfam" id="PF04055">
    <property type="entry name" value="Radical_SAM"/>
    <property type="match status" value="1"/>
</dbReference>
<dbReference type="EMBL" id="AP006494">
    <property type="protein sequence ID" value="BAM80779.1"/>
    <property type="molecule type" value="Genomic_DNA"/>
</dbReference>
<evidence type="ECO:0000256" key="3">
    <source>
        <dbReference type="ARBA" id="ARBA00022485"/>
    </source>
</evidence>
<keyword evidence="6 10" id="KW-0479">Metal-binding</keyword>
<keyword evidence="14" id="KW-1185">Reference proteome</keyword>
<dbReference type="Gramene" id="CML179CT">
    <property type="protein sequence ID" value="CML179CT"/>
    <property type="gene ID" value="CML179C"/>
</dbReference>
<evidence type="ECO:0000256" key="11">
    <source>
        <dbReference type="SAM" id="MobiDB-lite"/>
    </source>
</evidence>
<dbReference type="GO" id="GO:0005759">
    <property type="term" value="C:mitochondrial matrix"/>
    <property type="evidence" value="ECO:0007669"/>
    <property type="project" value="EnsemblPlants"/>
</dbReference>
<keyword evidence="10" id="KW-0496">Mitochondrion</keyword>
<dbReference type="InterPro" id="IPR003698">
    <property type="entry name" value="Lipoyl_synth"/>
</dbReference>
<keyword evidence="3 10" id="KW-0004">4Fe-4S</keyword>
<organism evidence="13 14">
    <name type="scientific">Cyanidioschyzon merolae (strain NIES-3377 / 10D)</name>
    <name type="common">Unicellular red alga</name>
    <dbReference type="NCBI Taxonomy" id="280699"/>
    <lineage>
        <taxon>Eukaryota</taxon>
        <taxon>Rhodophyta</taxon>
        <taxon>Bangiophyceae</taxon>
        <taxon>Cyanidiales</taxon>
        <taxon>Cyanidiaceae</taxon>
        <taxon>Cyanidioschyzon</taxon>
    </lineage>
</organism>
<dbReference type="PANTHER" id="PTHR10949:SF0">
    <property type="entry name" value="LIPOYL SYNTHASE, MITOCHONDRIAL"/>
    <property type="match status" value="1"/>
</dbReference>
<keyword evidence="5 10" id="KW-0949">S-adenosyl-L-methionine</keyword>
<evidence type="ECO:0000256" key="9">
    <source>
        <dbReference type="ARBA" id="ARBA00047326"/>
    </source>
</evidence>
<dbReference type="SFLD" id="SFLDS00029">
    <property type="entry name" value="Radical_SAM"/>
    <property type="match status" value="1"/>
</dbReference>
<dbReference type="RefSeq" id="XP_005536815.1">
    <property type="nucleotide sequence ID" value="XM_005536758.1"/>
</dbReference>
<dbReference type="EC" id="2.8.1.8" evidence="10"/>
<evidence type="ECO:0000313" key="14">
    <source>
        <dbReference type="Proteomes" id="UP000007014"/>
    </source>
</evidence>
<dbReference type="InterPro" id="IPR006638">
    <property type="entry name" value="Elp3/MiaA/NifB-like_rSAM"/>
</dbReference>
<dbReference type="NCBIfam" id="TIGR00510">
    <property type="entry name" value="lipA"/>
    <property type="match status" value="1"/>
</dbReference>
<dbReference type="Gene3D" id="3.20.20.70">
    <property type="entry name" value="Aldolase class I"/>
    <property type="match status" value="1"/>
</dbReference>
<dbReference type="OrthoDB" id="3231at2759"/>
<dbReference type="SFLD" id="SFLDG01058">
    <property type="entry name" value="lipoyl_synthase_like"/>
    <property type="match status" value="1"/>
</dbReference>
<dbReference type="InterPro" id="IPR013785">
    <property type="entry name" value="Aldolase_TIM"/>
</dbReference>
<evidence type="ECO:0000313" key="13">
    <source>
        <dbReference type="EMBL" id="BAM80779.1"/>
    </source>
</evidence>
<evidence type="ECO:0000256" key="10">
    <source>
        <dbReference type="HAMAP-Rule" id="MF_03123"/>
    </source>
</evidence>
<feature type="binding site" evidence="10">
    <location>
        <position position="346"/>
    </location>
    <ligand>
        <name>[4Fe-4S] cluster</name>
        <dbReference type="ChEBI" id="CHEBI:49883"/>
        <label>1</label>
    </ligand>
</feature>
<dbReference type="Proteomes" id="UP000007014">
    <property type="component" value="Chromosome 12"/>
</dbReference>
<evidence type="ECO:0000256" key="6">
    <source>
        <dbReference type="ARBA" id="ARBA00022723"/>
    </source>
</evidence>
<feature type="binding site" evidence="10">
    <location>
        <position position="132"/>
    </location>
    <ligand>
        <name>[4Fe-4S] cluster</name>
        <dbReference type="ChEBI" id="CHEBI:49883"/>
        <label>2</label>
        <note>4Fe-4S-S-AdoMet</note>
    </ligand>
</feature>
<keyword evidence="8 10" id="KW-0411">Iron-sulfur</keyword>
<dbReference type="InterPro" id="IPR058240">
    <property type="entry name" value="rSAM_sf"/>
</dbReference>
<comment type="function">
    <text evidence="10">Catalyzes the radical-mediated insertion of two sulfur atoms into the C-6 and C-8 positions of the octanoyl moiety bound to the lipoyl domains of lipoate-dependent enzymes, thereby converting the octanoylated domains into lipoylated derivatives.</text>
</comment>
<feature type="binding site" evidence="10">
    <location>
        <position position="107"/>
    </location>
    <ligand>
        <name>[4Fe-4S] cluster</name>
        <dbReference type="ChEBI" id="CHEBI:49883"/>
        <label>1</label>
    </ligand>
</feature>
<dbReference type="GO" id="GO:0046872">
    <property type="term" value="F:metal ion binding"/>
    <property type="evidence" value="ECO:0007669"/>
    <property type="project" value="UniProtKB-KW"/>
</dbReference>
<feature type="binding site" evidence="10">
    <location>
        <position position="113"/>
    </location>
    <ligand>
        <name>[4Fe-4S] cluster</name>
        <dbReference type="ChEBI" id="CHEBI:49883"/>
        <label>1</label>
    </ligand>
</feature>
<comment type="similarity">
    <text evidence="10">Belongs to the radical SAM superfamily. Lipoyl synthase family.</text>
</comment>
<dbReference type="GO" id="GO:0016992">
    <property type="term" value="F:lipoate synthase activity"/>
    <property type="evidence" value="ECO:0007669"/>
    <property type="project" value="UniProtKB-UniRule"/>
</dbReference>
<feature type="domain" description="Radical SAM core" evidence="12">
    <location>
        <begin position="114"/>
        <end position="335"/>
    </location>
</feature>
<dbReference type="Pfam" id="PF16881">
    <property type="entry name" value="LIAS_N"/>
    <property type="match status" value="1"/>
</dbReference>
<feature type="region of interest" description="Disordered" evidence="11">
    <location>
        <begin position="363"/>
        <end position="401"/>
    </location>
</feature>
<dbReference type="SFLD" id="SFLDF00271">
    <property type="entry name" value="lipoyl_synthase"/>
    <property type="match status" value="1"/>
</dbReference>
<dbReference type="UniPathway" id="UPA00538">
    <property type="reaction ID" value="UER00593"/>
</dbReference>
<dbReference type="PANTHER" id="PTHR10949">
    <property type="entry name" value="LIPOYL SYNTHASE"/>
    <property type="match status" value="1"/>
</dbReference>
<feature type="binding site" evidence="10">
    <location>
        <position position="135"/>
    </location>
    <ligand>
        <name>[4Fe-4S] cluster</name>
        <dbReference type="ChEBI" id="CHEBI:49883"/>
        <label>2</label>
        <note>4Fe-4S-S-AdoMet</note>
    </ligand>
</feature>
<accession>M1V8N6</accession>
<keyword evidence="7 10" id="KW-0408">Iron</keyword>
<evidence type="ECO:0000256" key="4">
    <source>
        <dbReference type="ARBA" id="ARBA00022679"/>
    </source>
</evidence>
<proteinExistence type="inferred from homology"/>
<evidence type="ECO:0000256" key="2">
    <source>
        <dbReference type="ARBA" id="ARBA00004229"/>
    </source>
</evidence>
<comment type="subcellular location">
    <subcellularLocation>
        <location evidence="1 10">Mitochondrion</location>
    </subcellularLocation>
    <subcellularLocation>
        <location evidence="2">Plastid</location>
        <location evidence="2">Chloroplast</location>
    </subcellularLocation>
</comment>
<feature type="compositionally biased region" description="Polar residues" evidence="11">
    <location>
        <begin position="390"/>
        <end position="401"/>
    </location>
</feature>
<dbReference type="OMA" id="PYCDIDF"/>
<dbReference type="InterPro" id="IPR007197">
    <property type="entry name" value="rSAM"/>
</dbReference>
<feature type="binding site" evidence="10">
    <location>
        <position position="128"/>
    </location>
    <ligand>
        <name>[4Fe-4S] cluster</name>
        <dbReference type="ChEBI" id="CHEBI:49883"/>
        <label>2</label>
        <note>4Fe-4S-S-AdoMet</note>
    </ligand>
</feature>
<dbReference type="AlphaFoldDB" id="M1V8N6"/>
<dbReference type="GO" id="GO:0051539">
    <property type="term" value="F:4 iron, 4 sulfur cluster binding"/>
    <property type="evidence" value="ECO:0007669"/>
    <property type="project" value="UniProtKB-UniRule"/>
</dbReference>
<reference evidence="13 14" key="1">
    <citation type="journal article" date="2004" name="Nature">
        <title>Genome sequence of the ultrasmall unicellular red alga Cyanidioschyzon merolae 10D.</title>
        <authorList>
            <person name="Matsuzaki M."/>
            <person name="Misumi O."/>
            <person name="Shin-i T."/>
            <person name="Maruyama S."/>
            <person name="Takahara M."/>
            <person name="Miyagishima S."/>
            <person name="Mori T."/>
            <person name="Nishida K."/>
            <person name="Yagisawa F."/>
            <person name="Nishida K."/>
            <person name="Yoshida Y."/>
            <person name="Nishimura Y."/>
            <person name="Nakao S."/>
            <person name="Kobayashi T."/>
            <person name="Momoyama Y."/>
            <person name="Higashiyama T."/>
            <person name="Minoda A."/>
            <person name="Sano M."/>
            <person name="Nomoto H."/>
            <person name="Oishi K."/>
            <person name="Hayashi H."/>
            <person name="Ohta F."/>
            <person name="Nishizaka S."/>
            <person name="Haga S."/>
            <person name="Miura S."/>
            <person name="Morishita T."/>
            <person name="Kabeya Y."/>
            <person name="Terasawa K."/>
            <person name="Suzuki Y."/>
            <person name="Ishii Y."/>
            <person name="Asakawa S."/>
            <person name="Takano H."/>
            <person name="Ohta N."/>
            <person name="Kuroiwa H."/>
            <person name="Tanaka K."/>
            <person name="Shimizu N."/>
            <person name="Sugano S."/>
            <person name="Sato N."/>
            <person name="Nozaki H."/>
            <person name="Ogasawara N."/>
            <person name="Kohara Y."/>
            <person name="Kuroiwa T."/>
        </authorList>
    </citation>
    <scope>NUCLEOTIDE SEQUENCE [LARGE SCALE GENOMIC DNA]</scope>
    <source>
        <strain evidence="13 14">10D</strain>
    </source>
</reference>
<comment type="pathway">
    <text evidence="10">Protein modification; protein lipoylation via endogenous pathway; protein N(6)-(lipoyl)lysine from octanoyl-[acyl-carrier-protein]: step 2/2.</text>
</comment>
<dbReference type="NCBIfam" id="NF009544">
    <property type="entry name" value="PRK12928.1"/>
    <property type="match status" value="1"/>
</dbReference>
<dbReference type="GO" id="GO:0009507">
    <property type="term" value="C:chloroplast"/>
    <property type="evidence" value="ECO:0007669"/>
    <property type="project" value="UniProtKB-SubCell"/>
</dbReference>
<name>M1V8N6_CYAM1</name>
<reference evidence="13 14" key="2">
    <citation type="journal article" date="2007" name="BMC Biol.">
        <title>A 100%-complete sequence reveals unusually simple genomic features in the hot-spring red alga Cyanidioschyzon merolae.</title>
        <authorList>
            <person name="Nozaki H."/>
            <person name="Takano H."/>
            <person name="Misumi O."/>
            <person name="Terasawa K."/>
            <person name="Matsuzaki M."/>
            <person name="Maruyama S."/>
            <person name="Nishida K."/>
            <person name="Yagisawa F."/>
            <person name="Yoshida Y."/>
            <person name="Fujiwara T."/>
            <person name="Takio S."/>
            <person name="Tamura K."/>
            <person name="Chung S.J."/>
            <person name="Nakamura S."/>
            <person name="Kuroiwa H."/>
            <person name="Tanaka K."/>
            <person name="Sato N."/>
            <person name="Kuroiwa T."/>
        </authorList>
    </citation>
    <scope>NUCLEOTIDE SEQUENCE [LARGE SCALE GENOMIC DNA]</scope>
    <source>
        <strain evidence="13 14">10D</strain>
    </source>
</reference>
<sequence length="401" mass="44766">MAVGTRWFILSRKLSGLPPQRPRLEALRALLQSETPAFELATDVPAQASDQLECSKPHRVDAYAVQKKPEWLQVRPAGDHKSVAEYRRLYRAVRDLNLHTVCEEARCPNIGECWGGGTATIMLMGDTCTRGCRFCSIKTSRSPPPLDPAEPENVSSTISRWGLRYVVLTSVDRDDLTDGGAAHIASTVKLLKQRVPSILVETLTPDFGGSTSAVHTVVESGVDVFAHNIETVERLQHVVRDRRAGYKQSLYVLEQAKAHPQRGKEIVTKSSIMLGVGETRAEVKQSMMDLLNAGVQILTLGQYLRPSRKNMKVEEWIHPDEFEEWKHEGEKLGFLYVASGPLVRSSYRAGEFFIESLFRKEHKQSASRGSTSWEKNIGSGTVAEAERQYQENLSQRPSPVA</sequence>
<dbReference type="KEGG" id="cme:CYME_CML179C"/>
<dbReference type="HOGENOM" id="CLU_033144_2_0_1"/>
<evidence type="ECO:0000256" key="1">
    <source>
        <dbReference type="ARBA" id="ARBA00004173"/>
    </source>
</evidence>
<dbReference type="SUPFAM" id="SSF102114">
    <property type="entry name" value="Radical SAM enzymes"/>
    <property type="match status" value="1"/>
</dbReference>
<dbReference type="NCBIfam" id="NF004019">
    <property type="entry name" value="PRK05481.1"/>
    <property type="match status" value="1"/>
</dbReference>
<dbReference type="CDD" id="cd01335">
    <property type="entry name" value="Radical_SAM"/>
    <property type="match status" value="1"/>
</dbReference>
<evidence type="ECO:0000259" key="12">
    <source>
        <dbReference type="PROSITE" id="PS51918"/>
    </source>
</evidence>